<sequence length="62" mass="6498">MSASGLRRGLGILGGTFDPVHTGHLALAKTALQAMPLTRVELLPAGEPWQKSGISPGLHRLN</sequence>
<dbReference type="Gene3D" id="3.40.50.620">
    <property type="entry name" value="HUPs"/>
    <property type="match status" value="1"/>
</dbReference>
<feature type="non-terminal residue" evidence="2">
    <location>
        <position position="62"/>
    </location>
</feature>
<dbReference type="AlphaFoldDB" id="J9GF07"/>
<dbReference type="EMBL" id="AMCI01003407">
    <property type="protein sequence ID" value="EJX00378.1"/>
    <property type="molecule type" value="Genomic_DNA"/>
</dbReference>
<evidence type="ECO:0000313" key="2">
    <source>
        <dbReference type="EMBL" id="EJX00378.1"/>
    </source>
</evidence>
<accession>J9GF07</accession>
<feature type="domain" description="Cytidyltransferase-like" evidence="1">
    <location>
        <begin position="12"/>
        <end position="52"/>
    </location>
</feature>
<dbReference type="Pfam" id="PF01467">
    <property type="entry name" value="CTP_transf_like"/>
    <property type="match status" value="1"/>
</dbReference>
<comment type="caution">
    <text evidence="2">The sequence shown here is derived from an EMBL/GenBank/DDBJ whole genome shotgun (WGS) entry which is preliminary data.</text>
</comment>
<proteinExistence type="predicted"/>
<dbReference type="GO" id="GO:0016779">
    <property type="term" value="F:nucleotidyltransferase activity"/>
    <property type="evidence" value="ECO:0007669"/>
    <property type="project" value="UniProtKB-KW"/>
</dbReference>
<protein>
    <submittedName>
        <fullName evidence="2">Nicotinic acid mononucleotide adenylyltransferase</fullName>
    </submittedName>
</protein>
<gene>
    <name evidence="2" type="ORF">EVA_11516</name>
</gene>
<name>J9GF07_9ZZZZ</name>
<organism evidence="2">
    <name type="scientific">gut metagenome</name>
    <dbReference type="NCBI Taxonomy" id="749906"/>
    <lineage>
        <taxon>unclassified sequences</taxon>
        <taxon>metagenomes</taxon>
        <taxon>organismal metagenomes</taxon>
    </lineage>
</organism>
<dbReference type="InterPro" id="IPR014729">
    <property type="entry name" value="Rossmann-like_a/b/a_fold"/>
</dbReference>
<dbReference type="SUPFAM" id="SSF52374">
    <property type="entry name" value="Nucleotidylyl transferase"/>
    <property type="match status" value="1"/>
</dbReference>
<keyword evidence="2" id="KW-0808">Transferase</keyword>
<keyword evidence="2" id="KW-0548">Nucleotidyltransferase</keyword>
<dbReference type="NCBIfam" id="TIGR00125">
    <property type="entry name" value="cyt_tran_rel"/>
    <property type="match status" value="1"/>
</dbReference>
<dbReference type="InterPro" id="IPR004821">
    <property type="entry name" value="Cyt_trans-like"/>
</dbReference>
<evidence type="ECO:0000259" key="1">
    <source>
        <dbReference type="Pfam" id="PF01467"/>
    </source>
</evidence>
<reference evidence="2" key="1">
    <citation type="journal article" date="2012" name="PLoS ONE">
        <title>Gene sets for utilization of primary and secondary nutrition supplies in the distal gut of endangered iberian lynx.</title>
        <authorList>
            <person name="Alcaide M."/>
            <person name="Messina E."/>
            <person name="Richter M."/>
            <person name="Bargiela R."/>
            <person name="Peplies J."/>
            <person name="Huws S.A."/>
            <person name="Newbold C.J."/>
            <person name="Golyshin P.N."/>
            <person name="Simon M.A."/>
            <person name="Lopez G."/>
            <person name="Yakimov M.M."/>
            <person name="Ferrer M."/>
        </authorList>
    </citation>
    <scope>NUCLEOTIDE SEQUENCE</scope>
</reference>